<evidence type="ECO:0008006" key="3">
    <source>
        <dbReference type="Google" id="ProtNLM"/>
    </source>
</evidence>
<proteinExistence type="predicted"/>
<comment type="caution">
    <text evidence="1">The sequence shown here is derived from an EMBL/GenBank/DDBJ whole genome shotgun (WGS) entry which is preliminary data.</text>
</comment>
<evidence type="ECO:0000313" key="2">
    <source>
        <dbReference type="Proteomes" id="UP000799772"/>
    </source>
</evidence>
<evidence type="ECO:0000313" key="1">
    <source>
        <dbReference type="EMBL" id="KAF2094023.1"/>
    </source>
</evidence>
<sequence>MSNSRSLLDLSNELLLDIVESLRDDTHALLSLAQSCSRMQKIAEPLIYNQIYIQSGTRLEQVVHAFTSRPARADAVDSLRLKIRHHEYRSTSAITTWVKQIPNLRSWSIESPWCGETPDVQSSWHTTPHWVEEESDKWQEDITNFEKAFQEAAISNPQRNPEALPALRSFTLHSHGLREKHWNIRDMAAIFFHQTLEYIHLSRVSGTEKDTKRLTIASNFPKSTPLKNLVLEDCKIIAAALFPILSLPKALTNFTLQESMAWGVEMAGQTPIEFFAALRQQAQSLQYLKHHASFGDIYTLQNTTQWHGALLEFEALSCLQISPQSALCNCIREGLAPPNLETLRVASTLTIKGRDQARDAAEDEFREISQLPKPDSLRNFDFVPSNWLLDVSEPWAYASLVFDLLPMMQNLMVELRSRNIAFRTFVDQLLRGGNISRMEDYKEVLVFDESMFESTESRANLTMKDKEGFQSQLLKKLDATMNERESMRPQSNL</sequence>
<reference evidence="1" key="1">
    <citation type="journal article" date="2020" name="Stud. Mycol.">
        <title>101 Dothideomycetes genomes: a test case for predicting lifestyles and emergence of pathogens.</title>
        <authorList>
            <person name="Haridas S."/>
            <person name="Albert R."/>
            <person name="Binder M."/>
            <person name="Bloem J."/>
            <person name="Labutti K."/>
            <person name="Salamov A."/>
            <person name="Andreopoulos B."/>
            <person name="Baker S."/>
            <person name="Barry K."/>
            <person name="Bills G."/>
            <person name="Bluhm B."/>
            <person name="Cannon C."/>
            <person name="Castanera R."/>
            <person name="Culley D."/>
            <person name="Daum C."/>
            <person name="Ezra D."/>
            <person name="Gonzalez J."/>
            <person name="Henrissat B."/>
            <person name="Kuo A."/>
            <person name="Liang C."/>
            <person name="Lipzen A."/>
            <person name="Lutzoni F."/>
            <person name="Magnuson J."/>
            <person name="Mondo S."/>
            <person name="Nolan M."/>
            <person name="Ohm R."/>
            <person name="Pangilinan J."/>
            <person name="Park H.-J."/>
            <person name="Ramirez L."/>
            <person name="Alfaro M."/>
            <person name="Sun H."/>
            <person name="Tritt A."/>
            <person name="Yoshinaga Y."/>
            <person name="Zwiers L.-H."/>
            <person name="Turgeon B."/>
            <person name="Goodwin S."/>
            <person name="Spatafora J."/>
            <person name="Crous P."/>
            <person name="Grigoriev I."/>
        </authorList>
    </citation>
    <scope>NUCLEOTIDE SEQUENCE</scope>
    <source>
        <strain evidence="1">CBS 133067</strain>
    </source>
</reference>
<organism evidence="1 2">
    <name type="scientific">Rhizodiscina lignyota</name>
    <dbReference type="NCBI Taxonomy" id="1504668"/>
    <lineage>
        <taxon>Eukaryota</taxon>
        <taxon>Fungi</taxon>
        <taxon>Dikarya</taxon>
        <taxon>Ascomycota</taxon>
        <taxon>Pezizomycotina</taxon>
        <taxon>Dothideomycetes</taxon>
        <taxon>Pleosporomycetidae</taxon>
        <taxon>Aulographales</taxon>
        <taxon>Rhizodiscinaceae</taxon>
        <taxon>Rhizodiscina</taxon>
    </lineage>
</organism>
<gene>
    <name evidence="1" type="ORF">NA57DRAFT_61229</name>
</gene>
<name>A0A9P4I5U5_9PEZI</name>
<dbReference type="EMBL" id="ML978136">
    <property type="protein sequence ID" value="KAF2094023.1"/>
    <property type="molecule type" value="Genomic_DNA"/>
</dbReference>
<dbReference type="SUPFAM" id="SSF52047">
    <property type="entry name" value="RNI-like"/>
    <property type="match status" value="1"/>
</dbReference>
<keyword evidence="2" id="KW-1185">Reference proteome</keyword>
<protein>
    <recommendedName>
        <fullName evidence="3">F-box domain-containing protein</fullName>
    </recommendedName>
</protein>
<dbReference type="AlphaFoldDB" id="A0A9P4I5U5"/>
<dbReference type="Proteomes" id="UP000799772">
    <property type="component" value="Unassembled WGS sequence"/>
</dbReference>
<accession>A0A9P4I5U5</accession>
<dbReference type="Gene3D" id="3.80.10.10">
    <property type="entry name" value="Ribonuclease Inhibitor"/>
    <property type="match status" value="1"/>
</dbReference>
<dbReference type="InterPro" id="IPR032675">
    <property type="entry name" value="LRR_dom_sf"/>
</dbReference>
<dbReference type="OrthoDB" id="2522477at2759"/>